<protein>
    <submittedName>
        <fullName evidence="9">Oligosaccharyltransferase subunit Ost4</fullName>
    </submittedName>
</protein>
<organism evidence="9 10">
    <name type="scientific">Schizosaccharomyces osmophilus</name>
    <dbReference type="NCBI Taxonomy" id="2545709"/>
    <lineage>
        <taxon>Eukaryota</taxon>
        <taxon>Fungi</taxon>
        <taxon>Dikarya</taxon>
        <taxon>Ascomycota</taxon>
        <taxon>Taphrinomycotina</taxon>
        <taxon>Schizosaccharomycetes</taxon>
        <taxon>Schizosaccharomycetales</taxon>
        <taxon>Schizosaccharomycetaceae</taxon>
        <taxon>Schizosaccharomyces</taxon>
    </lineage>
</organism>
<evidence type="ECO:0000256" key="8">
    <source>
        <dbReference type="SAM" id="Phobius"/>
    </source>
</evidence>
<accession>A0AAF0AVW0</accession>
<proteinExistence type="inferred from homology"/>
<evidence type="ECO:0000256" key="1">
    <source>
        <dbReference type="ARBA" id="ARBA00004643"/>
    </source>
</evidence>
<keyword evidence="4" id="KW-0256">Endoplasmic reticulum</keyword>
<feature type="transmembrane region" description="Helical" evidence="8">
    <location>
        <begin position="6"/>
        <end position="27"/>
    </location>
</feature>
<dbReference type="EMBL" id="CP115612">
    <property type="protein sequence ID" value="WBW73996.1"/>
    <property type="molecule type" value="Genomic_DNA"/>
</dbReference>
<evidence type="ECO:0000256" key="3">
    <source>
        <dbReference type="ARBA" id="ARBA00022692"/>
    </source>
</evidence>
<evidence type="ECO:0000256" key="2">
    <source>
        <dbReference type="ARBA" id="ARBA00007685"/>
    </source>
</evidence>
<dbReference type="AlphaFoldDB" id="A0AAF0AVW0"/>
<evidence type="ECO:0000256" key="5">
    <source>
        <dbReference type="ARBA" id="ARBA00022968"/>
    </source>
</evidence>
<dbReference type="GeneID" id="80878584"/>
<gene>
    <name evidence="9" type="primary">ost4</name>
    <name evidence="9" type="ORF">SOMG_05121</name>
</gene>
<keyword evidence="10" id="KW-1185">Reference proteome</keyword>
<keyword evidence="6 8" id="KW-1133">Transmembrane helix</keyword>
<name>A0AAF0AVW0_9SCHI</name>
<sequence length="32" mass="3772">MSDTQLQNIVSTFGVSMMFLIVFYHYLSRSQK</sequence>
<dbReference type="KEGG" id="som:SOMG_05121"/>
<comment type="similarity">
    <text evidence="2">Belongs to the OST4 family.</text>
</comment>
<evidence type="ECO:0000256" key="4">
    <source>
        <dbReference type="ARBA" id="ARBA00022824"/>
    </source>
</evidence>
<reference evidence="9 10" key="1">
    <citation type="journal article" date="2023" name="G3 (Bethesda)">
        <title>A high-quality reference genome for the fission yeast Schizosaccharomyces osmophilus.</title>
        <authorList>
            <person name="Jia G.S."/>
            <person name="Zhang W.C."/>
            <person name="Liang Y."/>
            <person name="Liu X.H."/>
            <person name="Rhind N."/>
            <person name="Pidoux A."/>
            <person name="Brysch-Herzberg M."/>
            <person name="Du L.L."/>
        </authorList>
    </citation>
    <scope>NUCLEOTIDE SEQUENCE [LARGE SCALE GENOMIC DNA]</scope>
    <source>
        <strain evidence="9 10">CBS 15793</strain>
    </source>
</reference>
<dbReference type="SUPFAM" id="SSF103464">
    <property type="entry name" value="Oligosaccharyltransferase subunit ost4p"/>
    <property type="match status" value="1"/>
</dbReference>
<dbReference type="Proteomes" id="UP001212411">
    <property type="component" value="Chromosome 2"/>
</dbReference>
<comment type="subcellular location">
    <subcellularLocation>
        <location evidence="1">Endoplasmic reticulum membrane</location>
        <topology evidence="1">Single-pass type III membrane protein</topology>
    </subcellularLocation>
</comment>
<dbReference type="InterPro" id="IPR036330">
    <property type="entry name" value="Ost4p_sf"/>
</dbReference>
<keyword evidence="7 8" id="KW-0472">Membrane</keyword>
<keyword evidence="5" id="KW-0735">Signal-anchor</keyword>
<dbReference type="Pfam" id="PF10215">
    <property type="entry name" value="Ost4"/>
    <property type="match status" value="1"/>
</dbReference>
<dbReference type="GO" id="GO:0005789">
    <property type="term" value="C:endoplasmic reticulum membrane"/>
    <property type="evidence" value="ECO:0007669"/>
    <property type="project" value="UniProtKB-SubCell"/>
</dbReference>
<dbReference type="RefSeq" id="XP_056038239.1">
    <property type="nucleotide sequence ID" value="XM_056183895.1"/>
</dbReference>
<evidence type="ECO:0000256" key="7">
    <source>
        <dbReference type="ARBA" id="ARBA00023136"/>
    </source>
</evidence>
<evidence type="ECO:0000313" key="9">
    <source>
        <dbReference type="EMBL" id="WBW73996.1"/>
    </source>
</evidence>
<evidence type="ECO:0000313" key="10">
    <source>
        <dbReference type="Proteomes" id="UP001212411"/>
    </source>
</evidence>
<evidence type="ECO:0000256" key="6">
    <source>
        <dbReference type="ARBA" id="ARBA00022989"/>
    </source>
</evidence>
<keyword evidence="3 8" id="KW-0812">Transmembrane</keyword>
<dbReference type="InterPro" id="IPR018943">
    <property type="entry name" value="Oligosaccaryltransferase"/>
</dbReference>